<organism evidence="3 4">
    <name type="scientific">Mugilogobius chulae</name>
    <name type="common">yellowstripe goby</name>
    <dbReference type="NCBI Taxonomy" id="88201"/>
    <lineage>
        <taxon>Eukaryota</taxon>
        <taxon>Metazoa</taxon>
        <taxon>Chordata</taxon>
        <taxon>Craniata</taxon>
        <taxon>Vertebrata</taxon>
        <taxon>Euteleostomi</taxon>
        <taxon>Actinopterygii</taxon>
        <taxon>Neopterygii</taxon>
        <taxon>Teleostei</taxon>
        <taxon>Neoteleostei</taxon>
        <taxon>Acanthomorphata</taxon>
        <taxon>Gobiaria</taxon>
        <taxon>Gobiiformes</taxon>
        <taxon>Gobioidei</taxon>
        <taxon>Gobiidae</taxon>
        <taxon>Gobionellinae</taxon>
        <taxon>Mugilogobius</taxon>
    </lineage>
</organism>
<dbReference type="InterPro" id="IPR018378">
    <property type="entry name" value="C-type_lectin_CS"/>
</dbReference>
<dbReference type="Pfam" id="PF00059">
    <property type="entry name" value="Lectin_C"/>
    <property type="match status" value="2"/>
</dbReference>
<keyword evidence="4" id="KW-1185">Reference proteome</keyword>
<dbReference type="PANTHER" id="PTHR45784:SF3">
    <property type="entry name" value="C-TYPE LECTIN DOMAIN FAMILY 4 MEMBER K-LIKE-RELATED"/>
    <property type="match status" value="1"/>
</dbReference>
<evidence type="ECO:0000313" key="3">
    <source>
        <dbReference type="EMBL" id="KAK7883876.1"/>
    </source>
</evidence>
<name>A0AAW0MTH0_9GOBI</name>
<evidence type="ECO:0000256" key="1">
    <source>
        <dbReference type="ARBA" id="ARBA00023157"/>
    </source>
</evidence>
<dbReference type="Gene3D" id="3.10.100.10">
    <property type="entry name" value="Mannose-Binding Protein A, subunit A"/>
    <property type="match status" value="2"/>
</dbReference>
<dbReference type="EMBL" id="JBBPFD010000020">
    <property type="protein sequence ID" value="KAK7883876.1"/>
    <property type="molecule type" value="Genomic_DNA"/>
</dbReference>
<dbReference type="SUPFAM" id="SSF56436">
    <property type="entry name" value="C-type lectin-like"/>
    <property type="match status" value="2"/>
</dbReference>
<feature type="domain" description="C-type lectin" evidence="2">
    <location>
        <begin position="102"/>
        <end position="207"/>
    </location>
</feature>
<comment type="caution">
    <text evidence="3">The sequence shown here is derived from an EMBL/GenBank/DDBJ whole genome shotgun (WGS) entry which is preliminary data.</text>
</comment>
<dbReference type="InterPro" id="IPR016187">
    <property type="entry name" value="CTDL_fold"/>
</dbReference>
<dbReference type="CDD" id="cd00037">
    <property type="entry name" value="CLECT"/>
    <property type="match status" value="1"/>
</dbReference>
<proteinExistence type="predicted"/>
<dbReference type="InterPro" id="IPR016186">
    <property type="entry name" value="C-type_lectin-like/link_sf"/>
</dbReference>
<evidence type="ECO:0000313" key="4">
    <source>
        <dbReference type="Proteomes" id="UP001460270"/>
    </source>
</evidence>
<gene>
    <name evidence="3" type="ORF">WMY93_026999</name>
</gene>
<accession>A0AAW0MTH0</accession>
<dbReference type="InterPro" id="IPR001304">
    <property type="entry name" value="C-type_lectin-like"/>
</dbReference>
<dbReference type="PROSITE" id="PS50041">
    <property type="entry name" value="C_TYPE_LECTIN_2"/>
    <property type="match status" value="2"/>
</dbReference>
<dbReference type="PANTHER" id="PTHR45784">
    <property type="entry name" value="C-TYPE LECTIN DOMAIN FAMILY 20 MEMBER A-RELATED"/>
    <property type="match status" value="1"/>
</dbReference>
<dbReference type="Proteomes" id="UP001460270">
    <property type="component" value="Unassembled WGS sequence"/>
</dbReference>
<dbReference type="AlphaFoldDB" id="A0AAW0MTH0"/>
<evidence type="ECO:0000259" key="2">
    <source>
        <dbReference type="PROSITE" id="PS50041"/>
    </source>
</evidence>
<keyword evidence="1" id="KW-1015">Disulfide bond</keyword>
<dbReference type="PROSITE" id="PS00615">
    <property type="entry name" value="C_TYPE_LECTIN_1"/>
    <property type="match status" value="2"/>
</dbReference>
<reference evidence="4" key="1">
    <citation type="submission" date="2024-04" db="EMBL/GenBank/DDBJ databases">
        <title>Salinicola lusitanus LLJ914,a marine bacterium isolated from the Okinawa Trough.</title>
        <authorList>
            <person name="Li J."/>
        </authorList>
    </citation>
    <scope>NUCLEOTIDE SEQUENCE [LARGE SCALE GENOMIC DNA]</scope>
</reference>
<dbReference type="SMART" id="SM00034">
    <property type="entry name" value="CLECT"/>
    <property type="match status" value="1"/>
</dbReference>
<sequence>MEDIQRVKRPSSYYHAWIGLADYTLSWKNGMSNDLNSWRWSATGNTSPGGYNGPWETGEPNFDNGNSTCVMMRYGKWSDTDCSHSYYFVCFRGSLQPGLKEFIFVELARPWSEAVTYCRENYVDLAVIEDASESTTVSNMIGTSWVWIGLYRQPFRWSDNRISSFTNWEFGQPDNNQTTEACVRESSAAEHWWSDAACVSSHRVICERAIKRTTLVKFVLRSAADLSNPVTNAQIPNKVTFVVSVAFRLYEDLQTDSFT</sequence>
<protein>
    <recommendedName>
        <fullName evidence="2">C-type lectin domain-containing protein</fullName>
    </recommendedName>
</protein>
<feature type="domain" description="C-type lectin" evidence="2">
    <location>
        <begin position="17"/>
        <end position="91"/>
    </location>
</feature>